<accession>A0A1U7PQU3</accession>
<dbReference type="RefSeq" id="WP_076758568.1">
    <property type="nucleotide sequence ID" value="NZ_FTPL01000003.1"/>
</dbReference>
<dbReference type="OrthoDB" id="2168541at2"/>
<evidence type="ECO:0000256" key="2">
    <source>
        <dbReference type="SAM" id="SignalP"/>
    </source>
</evidence>
<evidence type="ECO:0008006" key="5">
    <source>
        <dbReference type="Google" id="ProtNLM"/>
    </source>
</evidence>
<evidence type="ECO:0000256" key="1">
    <source>
        <dbReference type="SAM" id="MobiDB-lite"/>
    </source>
</evidence>
<dbReference type="Proteomes" id="UP000187550">
    <property type="component" value="Unassembled WGS sequence"/>
</dbReference>
<gene>
    <name evidence="3" type="ORF">SAMN05428946_1962</name>
</gene>
<keyword evidence="4" id="KW-1185">Reference proteome</keyword>
<protein>
    <recommendedName>
        <fullName evidence="5">Fungalysin/Thermolysin Propeptide Motif</fullName>
    </recommendedName>
</protein>
<feature type="region of interest" description="Disordered" evidence="1">
    <location>
        <begin position="130"/>
        <end position="151"/>
    </location>
</feature>
<dbReference type="AlphaFoldDB" id="A0A1U7PQU3"/>
<dbReference type="STRING" id="550447.SAMN05428946_1962"/>
<proteinExistence type="predicted"/>
<keyword evidence="2" id="KW-0732">Signal</keyword>
<evidence type="ECO:0000313" key="4">
    <source>
        <dbReference type="Proteomes" id="UP000187550"/>
    </source>
</evidence>
<organism evidence="3 4">
    <name type="scientific">Edaphobacillus lindanitolerans</name>
    <dbReference type="NCBI Taxonomy" id="550447"/>
    <lineage>
        <taxon>Bacteria</taxon>
        <taxon>Bacillati</taxon>
        <taxon>Bacillota</taxon>
        <taxon>Bacilli</taxon>
        <taxon>Bacillales</taxon>
        <taxon>Bacillaceae</taxon>
        <taxon>Edaphobacillus</taxon>
    </lineage>
</organism>
<name>A0A1U7PQU3_9BACI</name>
<evidence type="ECO:0000313" key="3">
    <source>
        <dbReference type="EMBL" id="SIT87150.1"/>
    </source>
</evidence>
<dbReference type="EMBL" id="FTPL01000003">
    <property type="protein sequence ID" value="SIT87150.1"/>
    <property type="molecule type" value="Genomic_DNA"/>
</dbReference>
<reference evidence="4" key="1">
    <citation type="submission" date="2017-01" db="EMBL/GenBank/DDBJ databases">
        <authorList>
            <person name="Varghese N."/>
            <person name="Submissions S."/>
        </authorList>
    </citation>
    <scope>NUCLEOTIDE SEQUENCE [LARGE SCALE GENOMIC DNA]</scope>
    <source>
        <strain evidence="4">MNA4</strain>
    </source>
</reference>
<feature type="signal peptide" evidence="2">
    <location>
        <begin position="1"/>
        <end position="19"/>
    </location>
</feature>
<sequence>MKKALTTALSFAMIASAGAGTATAFHNDKAEAAAPAAYTSYSGNQNAYSNIEFSQSVKDLPEYATVKSVIGQDLDGRIVEDNRSKRTVQYTNARGQVQFKSIFMKDKQTVKVINTRGGQVYYGDLQAETPEEPEQDAVQPEKPGSDSISSPVVDLDGLTPVMVEDNHNNRVIVLKGENGHGEYKSIFVKRTNMLKVIDLDGGQIYYGSIR</sequence>
<feature type="chain" id="PRO_5039361466" description="Fungalysin/Thermolysin Propeptide Motif" evidence="2">
    <location>
        <begin position="20"/>
        <end position="210"/>
    </location>
</feature>